<dbReference type="Gene3D" id="3.30.1950.10">
    <property type="entry name" value="wza like domain"/>
    <property type="match status" value="1"/>
</dbReference>
<evidence type="ECO:0000259" key="3">
    <source>
        <dbReference type="Pfam" id="PF10531"/>
    </source>
</evidence>
<name>A0ABT7SYZ2_9ALTE</name>
<dbReference type="Proteomes" id="UP001234343">
    <property type="component" value="Unassembled WGS sequence"/>
</dbReference>
<dbReference type="Pfam" id="PF10531">
    <property type="entry name" value="SLBB"/>
    <property type="match status" value="1"/>
</dbReference>
<proteinExistence type="predicted"/>
<protein>
    <submittedName>
        <fullName evidence="4">Polysaccharide biosynthesis/export family protein</fullName>
    </submittedName>
</protein>
<dbReference type="PANTHER" id="PTHR33619">
    <property type="entry name" value="POLYSACCHARIDE EXPORT PROTEIN GFCE-RELATED"/>
    <property type="match status" value="1"/>
</dbReference>
<dbReference type="Gene3D" id="3.10.560.10">
    <property type="entry name" value="Outer membrane lipoprotein wza domain like"/>
    <property type="match status" value="1"/>
</dbReference>
<evidence type="ECO:0000259" key="2">
    <source>
        <dbReference type="Pfam" id="PF02563"/>
    </source>
</evidence>
<dbReference type="InterPro" id="IPR049712">
    <property type="entry name" value="Poly_export"/>
</dbReference>
<reference evidence="4 5" key="1">
    <citation type="submission" date="2023-06" db="EMBL/GenBank/DDBJ databases">
        <title>Alteromonas sp. ASW11-36 isolated from intertidal sand.</title>
        <authorList>
            <person name="Li Y."/>
        </authorList>
    </citation>
    <scope>NUCLEOTIDE SEQUENCE [LARGE SCALE GENOMIC DNA]</scope>
    <source>
        <strain evidence="4 5">ASW11-36</strain>
    </source>
</reference>
<evidence type="ECO:0000256" key="1">
    <source>
        <dbReference type="ARBA" id="ARBA00022729"/>
    </source>
</evidence>
<keyword evidence="1" id="KW-0732">Signal</keyword>
<feature type="domain" description="Soluble ligand binding" evidence="3">
    <location>
        <begin position="97"/>
        <end position="141"/>
    </location>
</feature>
<dbReference type="RefSeq" id="WP_289365902.1">
    <property type="nucleotide sequence ID" value="NZ_JAUCBP010000010.1"/>
</dbReference>
<dbReference type="EMBL" id="JAUCBP010000010">
    <property type="protein sequence ID" value="MDM7861414.1"/>
    <property type="molecule type" value="Genomic_DNA"/>
</dbReference>
<evidence type="ECO:0000313" key="5">
    <source>
        <dbReference type="Proteomes" id="UP001234343"/>
    </source>
</evidence>
<feature type="domain" description="Polysaccharide export protein N-terminal" evidence="2">
    <location>
        <begin position="17"/>
        <end position="91"/>
    </location>
</feature>
<accession>A0ABT7SYZ2</accession>
<organism evidence="4 5">
    <name type="scientific">Alteromonas arenosi</name>
    <dbReference type="NCBI Taxonomy" id="3055817"/>
    <lineage>
        <taxon>Bacteria</taxon>
        <taxon>Pseudomonadati</taxon>
        <taxon>Pseudomonadota</taxon>
        <taxon>Gammaproteobacteria</taxon>
        <taxon>Alteromonadales</taxon>
        <taxon>Alteromonadaceae</taxon>
        <taxon>Alteromonas/Salinimonas group</taxon>
        <taxon>Alteromonas</taxon>
    </lineage>
</organism>
<dbReference type="InterPro" id="IPR003715">
    <property type="entry name" value="Poly_export_N"/>
</dbReference>
<dbReference type="InterPro" id="IPR019554">
    <property type="entry name" value="Soluble_ligand-bd"/>
</dbReference>
<comment type="caution">
    <text evidence="4">The sequence shown here is derived from an EMBL/GenBank/DDBJ whole genome shotgun (WGS) entry which is preliminary data.</text>
</comment>
<evidence type="ECO:0000313" key="4">
    <source>
        <dbReference type="EMBL" id="MDM7861414.1"/>
    </source>
</evidence>
<sequence>MISALLMIGSALFPSHAQQELPIGVGDVITMDVHLEKDLYIRARVDASGIVRFPLIGDIPVVGKTVKELSDDLVDAYLDGYLVNPSIVVQIEEIRPFYVRGAVKYPGSFPFQLGMTMEKAIAVAGGQTDRASNRNWVVIRGADKQRIKATADTPILPGDIVEIPESLF</sequence>
<keyword evidence="5" id="KW-1185">Reference proteome</keyword>
<dbReference type="Pfam" id="PF02563">
    <property type="entry name" value="Poly_export"/>
    <property type="match status" value="1"/>
</dbReference>
<gene>
    <name evidence="4" type="ORF">QTP81_12480</name>
</gene>
<dbReference type="PANTHER" id="PTHR33619:SF3">
    <property type="entry name" value="POLYSACCHARIDE EXPORT PROTEIN GFCE-RELATED"/>
    <property type="match status" value="1"/>
</dbReference>